<name>A0AA96EN91_9VIRU</name>
<sequence>MSFLHFLFEKENMTYRHSSPIENFEAEKFSKKIRKQIELVEGKLLLTKKRIEKGLDEEEHHKQYRRTNYLERYMLWLEDCIQDLDDIQKGVPWKYKEKCGSIWARGVSPGWYEWKDPSIKEAPKEDIQVRYVVRESEESSDEEDQTPQRSIGNVSKQEALLCLGYSPEFVAALNL</sequence>
<protein>
    <submittedName>
        <fullName evidence="1">Uncharacterized protein</fullName>
    </submittedName>
</protein>
<evidence type="ECO:0000313" key="1">
    <source>
        <dbReference type="EMBL" id="WNL50183.1"/>
    </source>
</evidence>
<proteinExistence type="predicted"/>
<reference evidence="1" key="1">
    <citation type="submission" date="2023-07" db="EMBL/GenBank/DDBJ databases">
        <authorList>
            <person name="Xia Y."/>
        </authorList>
    </citation>
    <scope>NUCLEOTIDE SEQUENCE</scope>
    <source>
        <strain evidence="1">E</strain>
    </source>
</reference>
<dbReference type="EMBL" id="OR343189">
    <property type="protein sequence ID" value="WNL50183.1"/>
    <property type="molecule type" value="Genomic_DNA"/>
</dbReference>
<accession>A0AA96EN91</accession>
<gene>
    <name evidence="1" type="ORF">MarDSR_144</name>
</gene>
<organism evidence="1">
    <name type="scientific">Marseillevirus sp</name>
    <dbReference type="NCBI Taxonomy" id="2809551"/>
    <lineage>
        <taxon>Viruses</taxon>
        <taxon>Varidnaviria</taxon>
        <taxon>Bamfordvirae</taxon>
        <taxon>Nucleocytoviricota</taxon>
        <taxon>Megaviricetes</taxon>
        <taxon>Pimascovirales</taxon>
        <taxon>Pimascovirales incertae sedis</taxon>
        <taxon>Marseilleviridae</taxon>
        <taxon>Marseillevirus</taxon>
    </lineage>
</organism>